<evidence type="ECO:0000256" key="7">
    <source>
        <dbReference type="SAM" id="MobiDB-lite"/>
    </source>
</evidence>
<feature type="coiled-coil region" evidence="6">
    <location>
        <begin position="594"/>
        <end position="621"/>
    </location>
</feature>
<evidence type="ECO:0000259" key="8">
    <source>
        <dbReference type="PROSITE" id="PS51755"/>
    </source>
</evidence>
<evidence type="ECO:0000256" key="3">
    <source>
        <dbReference type="ARBA" id="ARBA00023125"/>
    </source>
</evidence>
<dbReference type="Pfam" id="PF00486">
    <property type="entry name" value="Trans_reg_C"/>
    <property type="match status" value="1"/>
</dbReference>
<dbReference type="PANTHER" id="PTHR35807:SF1">
    <property type="entry name" value="TRANSCRIPTIONAL REGULATOR REDD"/>
    <property type="match status" value="1"/>
</dbReference>
<sequence length="723" mass="78923">MADVILKVLGPVQVCGTDGRQVHLSGKPRAVLATVLLNVNTRVSKERLVAALWESPPASAVKNLHTYVAQVRKALPSGHRLLTHEMGYLLEGGDEQVDLLQFQAAIRDARDHVVQGRFQAADGQFRRAVGLWRGRPAEGTRLAGPMLAQVTELEERFAAVKLDWAKVKLALGQPAEVIEELRPFIAEHPLNERAWRLLMLAHARAGQRDRALGAFRRARSVLVAELGVEPGEELQRLHAALLSGAMPADEPGPGRGREVVGDSLGQGSSPAGGGGSVCQLPPDIAELVGRRAEVAAMVQALHSACGRKAVPVCVVSGQAGVGKTALAVHVAHRLRQVFSDGQLYVDLHGAGDRPTHPKEVLRRFLRALGVESAAVPTGLDERAELYRGMLANGRYLVVLDDAADEEQIRPLLPGTPECAVLVTSRYRLTSPPGARLIELPMMSPGESLELLRRLIGADRTDRAPRDADVLVQLCGGLPLAVRIAGARLAARPHWDLARIVTRLSDPRARLDQLCHGSQAVRASLAVGYHRLRAPARRLFRLLGVLDAQDFATWVAAALLDVPGTEAEDLVAELVDVRLLDVARHAPHGQARFRFHDLTRLYARERAECDEAEADRRAALLRALRGWLALARQAHFQLCGGERHLQYGRSPLWWPKAQVVDGDVRHDPLAWVDAEHVAILAAVHQSAALGADQLCRELAAIAMRLFETRTLYEERHEPSEISPR</sequence>
<dbReference type="RefSeq" id="WP_168019654.1">
    <property type="nucleotide sequence ID" value="NZ_JAATEP010000066.1"/>
</dbReference>
<dbReference type="InterPro" id="IPR011990">
    <property type="entry name" value="TPR-like_helical_dom_sf"/>
</dbReference>
<dbReference type="PROSITE" id="PS51755">
    <property type="entry name" value="OMPR_PHOB"/>
    <property type="match status" value="1"/>
</dbReference>
<proteinExistence type="inferred from homology"/>
<organism evidence="9 10">
    <name type="scientific">Nonomuraea composti</name>
    <dbReference type="NCBI Taxonomy" id="2720023"/>
    <lineage>
        <taxon>Bacteria</taxon>
        <taxon>Bacillati</taxon>
        <taxon>Actinomycetota</taxon>
        <taxon>Actinomycetes</taxon>
        <taxon>Streptosporangiales</taxon>
        <taxon>Streptosporangiaceae</taxon>
        <taxon>Nonomuraea</taxon>
    </lineage>
</organism>
<evidence type="ECO:0000256" key="2">
    <source>
        <dbReference type="ARBA" id="ARBA00023015"/>
    </source>
</evidence>
<protein>
    <submittedName>
        <fullName evidence="9">AAA family ATPase</fullName>
    </submittedName>
</protein>
<dbReference type="Proteomes" id="UP000696294">
    <property type="component" value="Unassembled WGS sequence"/>
</dbReference>
<dbReference type="InterPro" id="IPR002182">
    <property type="entry name" value="NB-ARC"/>
</dbReference>
<dbReference type="PANTHER" id="PTHR35807">
    <property type="entry name" value="TRANSCRIPTIONAL REGULATOR REDD-RELATED"/>
    <property type="match status" value="1"/>
</dbReference>
<dbReference type="InterPro" id="IPR005158">
    <property type="entry name" value="BTAD"/>
</dbReference>
<dbReference type="SUPFAM" id="SSF52540">
    <property type="entry name" value="P-loop containing nucleoside triphosphate hydrolases"/>
    <property type="match status" value="1"/>
</dbReference>
<evidence type="ECO:0000256" key="5">
    <source>
        <dbReference type="PROSITE-ProRule" id="PRU01091"/>
    </source>
</evidence>
<evidence type="ECO:0000313" key="10">
    <source>
        <dbReference type="Proteomes" id="UP000696294"/>
    </source>
</evidence>
<dbReference type="InterPro" id="IPR036388">
    <property type="entry name" value="WH-like_DNA-bd_sf"/>
</dbReference>
<dbReference type="Pfam" id="PF00931">
    <property type="entry name" value="NB-ARC"/>
    <property type="match status" value="1"/>
</dbReference>
<dbReference type="InterPro" id="IPR001867">
    <property type="entry name" value="OmpR/PhoB-type_DNA-bd"/>
</dbReference>
<evidence type="ECO:0000256" key="6">
    <source>
        <dbReference type="SAM" id="Coils"/>
    </source>
</evidence>
<evidence type="ECO:0000256" key="4">
    <source>
        <dbReference type="ARBA" id="ARBA00023163"/>
    </source>
</evidence>
<feature type="DNA-binding region" description="OmpR/PhoB-type" evidence="5">
    <location>
        <begin position="1"/>
        <end position="92"/>
    </location>
</feature>
<dbReference type="InterPro" id="IPR051677">
    <property type="entry name" value="AfsR-DnrI-RedD_regulator"/>
</dbReference>
<dbReference type="InterPro" id="IPR016032">
    <property type="entry name" value="Sig_transdc_resp-reg_C-effctor"/>
</dbReference>
<dbReference type="SUPFAM" id="SSF46894">
    <property type="entry name" value="C-terminal effector domain of the bipartite response regulators"/>
    <property type="match status" value="1"/>
</dbReference>
<dbReference type="EMBL" id="JAATEP010000066">
    <property type="protein sequence ID" value="NJP97473.1"/>
    <property type="molecule type" value="Genomic_DNA"/>
</dbReference>
<keyword evidence="10" id="KW-1185">Reference proteome</keyword>
<keyword evidence="3 5" id="KW-0238">DNA-binding</keyword>
<dbReference type="CDD" id="cd15831">
    <property type="entry name" value="BTAD"/>
    <property type="match status" value="1"/>
</dbReference>
<dbReference type="Pfam" id="PF03704">
    <property type="entry name" value="BTAD"/>
    <property type="match status" value="1"/>
</dbReference>
<keyword evidence="4" id="KW-0804">Transcription</keyword>
<dbReference type="Gene3D" id="3.40.50.300">
    <property type="entry name" value="P-loop containing nucleotide triphosphate hydrolases"/>
    <property type="match status" value="1"/>
</dbReference>
<dbReference type="InterPro" id="IPR027417">
    <property type="entry name" value="P-loop_NTPase"/>
</dbReference>
<feature type="domain" description="OmpR/PhoB-type" evidence="8">
    <location>
        <begin position="1"/>
        <end position="92"/>
    </location>
</feature>
<accession>A0ABX1BQK5</accession>
<evidence type="ECO:0000256" key="1">
    <source>
        <dbReference type="ARBA" id="ARBA00005820"/>
    </source>
</evidence>
<name>A0ABX1BQK5_9ACTN</name>
<dbReference type="SMART" id="SM01043">
    <property type="entry name" value="BTAD"/>
    <property type="match status" value="1"/>
</dbReference>
<gene>
    <name evidence="9" type="ORF">HCN51_50010</name>
</gene>
<feature type="region of interest" description="Disordered" evidence="7">
    <location>
        <begin position="246"/>
        <end position="276"/>
    </location>
</feature>
<dbReference type="SMART" id="SM00862">
    <property type="entry name" value="Trans_reg_C"/>
    <property type="match status" value="1"/>
</dbReference>
<dbReference type="SUPFAM" id="SSF48452">
    <property type="entry name" value="TPR-like"/>
    <property type="match status" value="1"/>
</dbReference>
<reference evidence="9 10" key="1">
    <citation type="submission" date="2020-03" db="EMBL/GenBank/DDBJ databases">
        <title>WGS of actinomycetes isolated from Thailand.</title>
        <authorList>
            <person name="Thawai C."/>
        </authorList>
    </citation>
    <scope>NUCLEOTIDE SEQUENCE [LARGE SCALE GENOMIC DNA]</scope>
    <source>
        <strain evidence="9 10">FMUSA5-5</strain>
    </source>
</reference>
<dbReference type="PRINTS" id="PR00364">
    <property type="entry name" value="DISEASERSIST"/>
</dbReference>
<keyword evidence="6" id="KW-0175">Coiled coil</keyword>
<evidence type="ECO:0000313" key="9">
    <source>
        <dbReference type="EMBL" id="NJP97473.1"/>
    </source>
</evidence>
<comment type="caution">
    <text evidence="9">The sequence shown here is derived from an EMBL/GenBank/DDBJ whole genome shotgun (WGS) entry which is preliminary data.</text>
</comment>
<dbReference type="Gene3D" id="1.10.10.10">
    <property type="entry name" value="Winged helix-like DNA-binding domain superfamily/Winged helix DNA-binding domain"/>
    <property type="match status" value="1"/>
</dbReference>
<comment type="similarity">
    <text evidence="1">Belongs to the AfsR/DnrI/RedD regulatory family.</text>
</comment>
<keyword evidence="2" id="KW-0805">Transcription regulation</keyword>
<dbReference type="Gene3D" id="1.25.40.10">
    <property type="entry name" value="Tetratricopeptide repeat domain"/>
    <property type="match status" value="1"/>
</dbReference>